<dbReference type="EMBL" id="BAAASG010000036">
    <property type="protein sequence ID" value="GAA2523646.1"/>
    <property type="molecule type" value="Genomic_DNA"/>
</dbReference>
<evidence type="ECO:0000256" key="1">
    <source>
        <dbReference type="SAM" id="MobiDB-lite"/>
    </source>
</evidence>
<feature type="region of interest" description="Disordered" evidence="1">
    <location>
        <begin position="1"/>
        <end position="86"/>
    </location>
</feature>
<protein>
    <submittedName>
        <fullName evidence="2">Uncharacterized protein</fullName>
    </submittedName>
</protein>
<name>A0ABN3NJF5_STRLO</name>
<evidence type="ECO:0000313" key="2">
    <source>
        <dbReference type="EMBL" id="GAA2523646.1"/>
    </source>
</evidence>
<proteinExistence type="predicted"/>
<comment type="caution">
    <text evidence="2">The sequence shown here is derived from an EMBL/GenBank/DDBJ whole genome shotgun (WGS) entry which is preliminary data.</text>
</comment>
<gene>
    <name evidence="2" type="ORF">GCM10010276_88580</name>
</gene>
<dbReference type="RefSeq" id="WP_344407003.1">
    <property type="nucleotide sequence ID" value="NZ_BAAASG010000036.1"/>
</dbReference>
<reference evidence="2 3" key="1">
    <citation type="journal article" date="2019" name="Int. J. Syst. Evol. Microbiol.">
        <title>The Global Catalogue of Microorganisms (GCM) 10K type strain sequencing project: providing services to taxonomists for standard genome sequencing and annotation.</title>
        <authorList>
            <consortium name="The Broad Institute Genomics Platform"/>
            <consortium name="The Broad Institute Genome Sequencing Center for Infectious Disease"/>
            <person name="Wu L."/>
            <person name="Ma J."/>
        </authorList>
    </citation>
    <scope>NUCLEOTIDE SEQUENCE [LARGE SCALE GENOMIC DNA]</scope>
    <source>
        <strain evidence="2 3">JCM 4395</strain>
    </source>
</reference>
<feature type="compositionally biased region" description="Polar residues" evidence="1">
    <location>
        <begin position="45"/>
        <end position="60"/>
    </location>
</feature>
<sequence>MSSTTLLEFLGEHPEPDDQQNESDEEQHGHPHARAHDGPHRASGAVSSAADTAPTISSSAKPAKNDTVTAAKATTPPNTVQAAESP</sequence>
<feature type="compositionally biased region" description="Polar residues" evidence="1">
    <location>
        <begin position="75"/>
        <end position="86"/>
    </location>
</feature>
<keyword evidence="3" id="KW-1185">Reference proteome</keyword>
<feature type="compositionally biased region" description="Basic and acidic residues" evidence="1">
    <location>
        <begin position="26"/>
        <end position="40"/>
    </location>
</feature>
<organism evidence="2 3">
    <name type="scientific">Streptomyces longisporus</name>
    <dbReference type="NCBI Taxonomy" id="1948"/>
    <lineage>
        <taxon>Bacteria</taxon>
        <taxon>Bacillati</taxon>
        <taxon>Actinomycetota</taxon>
        <taxon>Actinomycetes</taxon>
        <taxon>Kitasatosporales</taxon>
        <taxon>Streptomycetaceae</taxon>
        <taxon>Streptomyces</taxon>
    </lineage>
</organism>
<dbReference type="Proteomes" id="UP001501777">
    <property type="component" value="Unassembled WGS sequence"/>
</dbReference>
<evidence type="ECO:0000313" key="3">
    <source>
        <dbReference type="Proteomes" id="UP001501777"/>
    </source>
</evidence>
<accession>A0ABN3NJF5</accession>